<organism evidence="1 2">
    <name type="scientific">Dreissena polymorpha</name>
    <name type="common">Zebra mussel</name>
    <name type="synonym">Mytilus polymorpha</name>
    <dbReference type="NCBI Taxonomy" id="45954"/>
    <lineage>
        <taxon>Eukaryota</taxon>
        <taxon>Metazoa</taxon>
        <taxon>Spiralia</taxon>
        <taxon>Lophotrochozoa</taxon>
        <taxon>Mollusca</taxon>
        <taxon>Bivalvia</taxon>
        <taxon>Autobranchia</taxon>
        <taxon>Heteroconchia</taxon>
        <taxon>Euheterodonta</taxon>
        <taxon>Imparidentia</taxon>
        <taxon>Neoheterodontei</taxon>
        <taxon>Myida</taxon>
        <taxon>Dreissenoidea</taxon>
        <taxon>Dreissenidae</taxon>
        <taxon>Dreissena</taxon>
    </lineage>
</organism>
<proteinExistence type="predicted"/>
<evidence type="ECO:0000313" key="1">
    <source>
        <dbReference type="EMBL" id="KAH3785345.1"/>
    </source>
</evidence>
<dbReference type="Proteomes" id="UP000828390">
    <property type="component" value="Unassembled WGS sequence"/>
</dbReference>
<evidence type="ECO:0000313" key="2">
    <source>
        <dbReference type="Proteomes" id="UP000828390"/>
    </source>
</evidence>
<comment type="caution">
    <text evidence="1">The sequence shown here is derived from an EMBL/GenBank/DDBJ whole genome shotgun (WGS) entry which is preliminary data.</text>
</comment>
<reference evidence="1" key="2">
    <citation type="submission" date="2020-11" db="EMBL/GenBank/DDBJ databases">
        <authorList>
            <person name="McCartney M.A."/>
            <person name="Auch B."/>
            <person name="Kono T."/>
            <person name="Mallez S."/>
            <person name="Becker A."/>
            <person name="Gohl D.M."/>
            <person name="Silverstein K.A.T."/>
            <person name="Koren S."/>
            <person name="Bechman K.B."/>
            <person name="Herman A."/>
            <person name="Abrahante J.E."/>
            <person name="Garbe J."/>
        </authorList>
    </citation>
    <scope>NUCLEOTIDE SEQUENCE</scope>
    <source>
        <strain evidence="1">Duluth1</strain>
        <tissue evidence="1">Whole animal</tissue>
    </source>
</reference>
<keyword evidence="2" id="KW-1185">Reference proteome</keyword>
<reference evidence="1" key="1">
    <citation type="journal article" date="2019" name="bioRxiv">
        <title>The Genome of the Zebra Mussel, Dreissena polymorpha: A Resource for Invasive Species Research.</title>
        <authorList>
            <person name="McCartney M.A."/>
            <person name="Auch B."/>
            <person name="Kono T."/>
            <person name="Mallez S."/>
            <person name="Zhang Y."/>
            <person name="Obille A."/>
            <person name="Becker A."/>
            <person name="Abrahante J.E."/>
            <person name="Garbe J."/>
            <person name="Badalamenti J.P."/>
            <person name="Herman A."/>
            <person name="Mangelson H."/>
            <person name="Liachko I."/>
            <person name="Sullivan S."/>
            <person name="Sone E.D."/>
            <person name="Koren S."/>
            <person name="Silverstein K.A.T."/>
            <person name="Beckman K.B."/>
            <person name="Gohl D.M."/>
        </authorList>
    </citation>
    <scope>NUCLEOTIDE SEQUENCE</scope>
    <source>
        <strain evidence="1">Duluth1</strain>
        <tissue evidence="1">Whole animal</tissue>
    </source>
</reference>
<accession>A0A9D4IST4</accession>
<protein>
    <submittedName>
        <fullName evidence="1">Uncharacterized protein</fullName>
    </submittedName>
</protein>
<dbReference type="EMBL" id="JAIWYP010000008">
    <property type="protein sequence ID" value="KAH3785345.1"/>
    <property type="molecule type" value="Genomic_DNA"/>
</dbReference>
<dbReference type="AlphaFoldDB" id="A0A9D4IST4"/>
<name>A0A9D4IST4_DREPO</name>
<gene>
    <name evidence="1" type="ORF">DPMN_163432</name>
</gene>
<sequence>MLQATSCTLRRAVAPRVTPPGCGLPGTAASSPSVSSFTITCTGVRPALSLCIVG</sequence>